<evidence type="ECO:0000256" key="2">
    <source>
        <dbReference type="ARBA" id="ARBA00022729"/>
    </source>
</evidence>
<dbReference type="Proteomes" id="UP000007151">
    <property type="component" value="Unassembled WGS sequence"/>
</dbReference>
<proteinExistence type="inferred from homology"/>
<dbReference type="InParanoid" id="A0A212F2S9"/>
<dbReference type="KEGG" id="dpl:KGM_201177"/>
<dbReference type="GO" id="GO:0016788">
    <property type="term" value="F:hydrolase activity, acting on ester bonds"/>
    <property type="evidence" value="ECO:0007669"/>
    <property type="project" value="InterPro"/>
</dbReference>
<dbReference type="Gene3D" id="3.40.50.1820">
    <property type="entry name" value="alpha/beta hydrolase"/>
    <property type="match status" value="1"/>
</dbReference>
<accession>A0A212F2S9</accession>
<dbReference type="STRING" id="278856.A0A212F2S9"/>
<gene>
    <name evidence="11" type="ORF">KGM_201177</name>
</gene>
<feature type="active site" description="Charge relay system" evidence="8">
    <location>
        <position position="341"/>
    </location>
</feature>
<dbReference type="GO" id="GO:0016042">
    <property type="term" value="P:lipid catabolic process"/>
    <property type="evidence" value="ECO:0007669"/>
    <property type="project" value="UniProtKB-KW"/>
</dbReference>
<evidence type="ECO:0000256" key="8">
    <source>
        <dbReference type="PIRSR" id="PIRSR000862-1"/>
    </source>
</evidence>
<evidence type="ECO:0000313" key="11">
    <source>
        <dbReference type="EMBL" id="OWR48036.1"/>
    </source>
</evidence>
<evidence type="ECO:0000256" key="4">
    <source>
        <dbReference type="ARBA" id="ARBA00022963"/>
    </source>
</evidence>
<evidence type="ECO:0000259" key="10">
    <source>
        <dbReference type="Pfam" id="PF00561"/>
    </source>
</evidence>
<dbReference type="InterPro" id="IPR029058">
    <property type="entry name" value="AB_hydrolase_fold"/>
</dbReference>
<keyword evidence="5" id="KW-0443">Lipid metabolism</keyword>
<protein>
    <recommendedName>
        <fullName evidence="7">Lipase</fullName>
    </recommendedName>
</protein>
<dbReference type="AlphaFoldDB" id="A0A212F2S9"/>
<dbReference type="InterPro" id="IPR000073">
    <property type="entry name" value="AB_hydrolase_1"/>
</dbReference>
<feature type="domain" description="AB hydrolase-1" evidence="10">
    <location>
        <begin position="74"/>
        <end position="199"/>
    </location>
</feature>
<keyword evidence="6" id="KW-0325">Glycoprotein</keyword>
<evidence type="ECO:0000256" key="1">
    <source>
        <dbReference type="ARBA" id="ARBA00010701"/>
    </source>
</evidence>
<keyword evidence="2 9" id="KW-0732">Signal</keyword>
<keyword evidence="3 7" id="KW-0378">Hydrolase</keyword>
<feature type="active site" description="Charge relay system" evidence="8">
    <location>
        <position position="372"/>
    </location>
</feature>
<evidence type="ECO:0000256" key="5">
    <source>
        <dbReference type="ARBA" id="ARBA00023098"/>
    </source>
</evidence>
<organism evidence="11 12">
    <name type="scientific">Danaus plexippus plexippus</name>
    <dbReference type="NCBI Taxonomy" id="278856"/>
    <lineage>
        <taxon>Eukaryota</taxon>
        <taxon>Metazoa</taxon>
        <taxon>Ecdysozoa</taxon>
        <taxon>Arthropoda</taxon>
        <taxon>Hexapoda</taxon>
        <taxon>Insecta</taxon>
        <taxon>Pterygota</taxon>
        <taxon>Neoptera</taxon>
        <taxon>Endopterygota</taxon>
        <taxon>Lepidoptera</taxon>
        <taxon>Glossata</taxon>
        <taxon>Ditrysia</taxon>
        <taxon>Papilionoidea</taxon>
        <taxon>Nymphalidae</taxon>
        <taxon>Danainae</taxon>
        <taxon>Danaini</taxon>
        <taxon>Danaina</taxon>
        <taxon>Danaus</taxon>
        <taxon>Danaus</taxon>
    </lineage>
</organism>
<reference evidence="11 12" key="1">
    <citation type="journal article" date="2011" name="Cell">
        <title>The monarch butterfly genome yields insights into long-distance migration.</title>
        <authorList>
            <person name="Zhan S."/>
            <person name="Merlin C."/>
            <person name="Boore J.L."/>
            <person name="Reppert S.M."/>
        </authorList>
    </citation>
    <scope>NUCLEOTIDE SEQUENCE [LARGE SCALE GENOMIC DNA]</scope>
    <source>
        <strain evidence="11">F-2</strain>
    </source>
</reference>
<comment type="similarity">
    <text evidence="1 7">Belongs to the AB hydrolase superfamily. Lipase family.</text>
</comment>
<dbReference type="eggNOG" id="KOG2624">
    <property type="taxonomic scope" value="Eukaryota"/>
</dbReference>
<dbReference type="InterPro" id="IPR025483">
    <property type="entry name" value="Lipase_euk"/>
</dbReference>
<dbReference type="Pfam" id="PF00561">
    <property type="entry name" value="Abhydrolase_1"/>
    <property type="match status" value="1"/>
</dbReference>
<dbReference type="PANTHER" id="PTHR11005">
    <property type="entry name" value="LYSOSOMAL ACID LIPASE-RELATED"/>
    <property type="match status" value="1"/>
</dbReference>
<evidence type="ECO:0000313" key="12">
    <source>
        <dbReference type="Proteomes" id="UP000007151"/>
    </source>
</evidence>
<dbReference type="PIRSF" id="PIRSF000862">
    <property type="entry name" value="Steryl_ester_lip"/>
    <property type="match status" value="1"/>
</dbReference>
<evidence type="ECO:0000256" key="7">
    <source>
        <dbReference type="PIRNR" id="PIRNR000862"/>
    </source>
</evidence>
<feature type="signal peptide" evidence="9">
    <location>
        <begin position="1"/>
        <end position="23"/>
    </location>
</feature>
<sequence>MDTRFVSIFTVLLLSLILDEVFSEELRSFLPSKTALNFTSLASKYGYKAEYYEIVTDDGYKLGLFHIQGKKPGPILLMHGIADTSDTWLLRGKNSLGITLAEKGYDVWFGNIRGNKYSRQHKTLNPNKDSAFWQFSFHEHGYYDLKAIVDTVLSETKHTKLTAIGHSQGNTIFYVLGSTRPEYNDKINVLVSLAPVCYLSHAPSPLAILIKFAPEINTIAKAINLNEIFGNATINGKLIDLLCNHVLIGYPVCALGALLPLSGFDVTEFGPAFYKIAIEHFPSSTTRHNLYHFAQVARRKSFSKFDYGPERNMKEYKSVMPPDYELKSVTMPVVLLAANNDKVCMLEDVQRLRSELPNVENYQIIERYLMNHFDYVWGENMPNYLFPHIFRAIENI</sequence>
<feature type="active site" description="Nucleophile" evidence="8">
    <location>
        <position position="167"/>
    </location>
</feature>
<comment type="caution">
    <text evidence="11">The sequence shown here is derived from an EMBL/GenBank/DDBJ whole genome shotgun (WGS) entry which is preliminary data.</text>
</comment>
<dbReference type="EMBL" id="AGBW02010690">
    <property type="protein sequence ID" value="OWR48036.1"/>
    <property type="molecule type" value="Genomic_DNA"/>
</dbReference>
<feature type="chain" id="PRO_5013165973" description="Lipase" evidence="9">
    <location>
        <begin position="24"/>
        <end position="396"/>
    </location>
</feature>
<keyword evidence="4 7" id="KW-0442">Lipid degradation</keyword>
<evidence type="ECO:0000256" key="3">
    <source>
        <dbReference type="ARBA" id="ARBA00022801"/>
    </source>
</evidence>
<dbReference type="SUPFAM" id="SSF53474">
    <property type="entry name" value="alpha/beta-Hydrolases"/>
    <property type="match status" value="1"/>
</dbReference>
<evidence type="ECO:0000256" key="6">
    <source>
        <dbReference type="ARBA" id="ARBA00023180"/>
    </source>
</evidence>
<evidence type="ECO:0000256" key="9">
    <source>
        <dbReference type="SAM" id="SignalP"/>
    </source>
</evidence>
<dbReference type="FunFam" id="3.40.50.1820:FF:000057">
    <property type="entry name" value="Lipase"/>
    <property type="match status" value="1"/>
</dbReference>
<keyword evidence="12" id="KW-1185">Reference proteome</keyword>
<name>A0A212F2S9_DANPL</name>